<feature type="transmembrane region" description="Helical" evidence="2">
    <location>
        <begin position="131"/>
        <end position="156"/>
    </location>
</feature>
<proteinExistence type="predicted"/>
<gene>
    <name evidence="3" type="ORF">F4556_003478</name>
</gene>
<feature type="transmembrane region" description="Helical" evidence="2">
    <location>
        <begin position="93"/>
        <end position="119"/>
    </location>
</feature>
<feature type="region of interest" description="Disordered" evidence="1">
    <location>
        <begin position="205"/>
        <end position="260"/>
    </location>
</feature>
<evidence type="ECO:0000313" key="4">
    <source>
        <dbReference type="Proteomes" id="UP000573327"/>
    </source>
</evidence>
<keyword evidence="2" id="KW-0472">Membrane</keyword>
<reference evidence="3 4" key="1">
    <citation type="submission" date="2020-08" db="EMBL/GenBank/DDBJ databases">
        <title>Sequencing the genomes of 1000 actinobacteria strains.</title>
        <authorList>
            <person name="Klenk H.-P."/>
        </authorList>
    </citation>
    <scope>NUCLEOTIDE SEQUENCE [LARGE SCALE GENOMIC DNA]</scope>
    <source>
        <strain evidence="3 4">DSM 44786</strain>
    </source>
</reference>
<protein>
    <recommendedName>
        <fullName evidence="5">Transmembrane protein</fullName>
    </recommendedName>
</protein>
<evidence type="ECO:0000256" key="1">
    <source>
        <dbReference type="SAM" id="MobiDB-lite"/>
    </source>
</evidence>
<comment type="caution">
    <text evidence="3">The sequence shown here is derived from an EMBL/GenBank/DDBJ whole genome shotgun (WGS) entry which is preliminary data.</text>
</comment>
<name>A0A7W7SCG6_9ACTN</name>
<accession>A0A7W7SCG6</accession>
<evidence type="ECO:0008006" key="5">
    <source>
        <dbReference type="Google" id="ProtNLM"/>
    </source>
</evidence>
<evidence type="ECO:0000256" key="2">
    <source>
        <dbReference type="SAM" id="Phobius"/>
    </source>
</evidence>
<keyword evidence="2" id="KW-0812">Transmembrane</keyword>
<evidence type="ECO:0000313" key="3">
    <source>
        <dbReference type="EMBL" id="MBB4947943.1"/>
    </source>
</evidence>
<keyword evidence="2" id="KW-1133">Transmembrane helix</keyword>
<dbReference type="EMBL" id="JACHJR010000001">
    <property type="protein sequence ID" value="MBB4947943.1"/>
    <property type="molecule type" value="Genomic_DNA"/>
</dbReference>
<dbReference type="AlphaFoldDB" id="A0A7W7SCG6"/>
<keyword evidence="4" id="KW-1185">Reference proteome</keyword>
<organism evidence="3 4">
    <name type="scientific">Kitasatospora gansuensis</name>
    <dbReference type="NCBI Taxonomy" id="258050"/>
    <lineage>
        <taxon>Bacteria</taxon>
        <taxon>Bacillati</taxon>
        <taxon>Actinomycetota</taxon>
        <taxon>Actinomycetes</taxon>
        <taxon>Kitasatosporales</taxon>
        <taxon>Streptomycetaceae</taxon>
        <taxon>Kitasatospora</taxon>
    </lineage>
</organism>
<sequence length="260" mass="26900">MVDTTPHLLAEDRPDFDRALDEALRDARLTEALRAPGPHLNAAQLRTKAASLADTIAAPAEPEYQRYTALRDAGPPAPLGLTDRLRSEEGAGLLPVLTVLTPILAGSGGLVLLLIGYAVRGAAPELPLAHALVTAGLVSLAVGGAALLVGIVGLLLTALRDGASGTTGPDGDLAEARRLWQVALRERALLPWLLANLYTDPAPLPAPRANTRPGPPGYSSPGFTSPGTEGVTEPDGRTPRPAEFTGPGYSSPDFTGPDEV</sequence>
<dbReference type="Proteomes" id="UP000573327">
    <property type="component" value="Unassembled WGS sequence"/>
</dbReference>
<dbReference type="RefSeq" id="WP_184916668.1">
    <property type="nucleotide sequence ID" value="NZ_JACHJR010000001.1"/>
</dbReference>